<dbReference type="InterPro" id="IPR011990">
    <property type="entry name" value="TPR-like_helical_dom_sf"/>
</dbReference>
<dbReference type="Pfam" id="PF13432">
    <property type="entry name" value="TPR_16"/>
    <property type="match status" value="1"/>
</dbReference>
<organism evidence="4 5">
    <name type="scientific">Paenactinomyces guangxiensis</name>
    <dbReference type="NCBI Taxonomy" id="1490290"/>
    <lineage>
        <taxon>Bacteria</taxon>
        <taxon>Bacillati</taxon>
        <taxon>Bacillota</taxon>
        <taxon>Bacilli</taxon>
        <taxon>Bacillales</taxon>
        <taxon>Thermoactinomycetaceae</taxon>
        <taxon>Paenactinomyces</taxon>
    </lineage>
</organism>
<dbReference type="Pfam" id="PF00515">
    <property type="entry name" value="TPR_1"/>
    <property type="match status" value="1"/>
</dbReference>
<evidence type="ECO:0000256" key="2">
    <source>
        <dbReference type="ARBA" id="ARBA00022803"/>
    </source>
</evidence>
<dbReference type="SMART" id="SM00028">
    <property type="entry name" value="TPR"/>
    <property type="match status" value="7"/>
</dbReference>
<gene>
    <name evidence="4" type="ORF">H1191_09255</name>
</gene>
<reference evidence="4 5" key="1">
    <citation type="submission" date="2020-07" db="EMBL/GenBank/DDBJ databases">
        <authorList>
            <person name="Feng H."/>
        </authorList>
    </citation>
    <scope>NUCLEOTIDE SEQUENCE [LARGE SCALE GENOMIC DNA]</scope>
    <source>
        <strain evidence="5">s-10</strain>
    </source>
</reference>
<feature type="repeat" description="TPR" evidence="3">
    <location>
        <begin position="394"/>
        <end position="427"/>
    </location>
</feature>
<keyword evidence="2 3" id="KW-0802">TPR repeat</keyword>
<dbReference type="Proteomes" id="UP000535491">
    <property type="component" value="Unassembled WGS sequence"/>
</dbReference>
<dbReference type="SUPFAM" id="SSF81901">
    <property type="entry name" value="HCP-like"/>
    <property type="match status" value="1"/>
</dbReference>
<evidence type="ECO:0000313" key="4">
    <source>
        <dbReference type="EMBL" id="MBA4494493.1"/>
    </source>
</evidence>
<evidence type="ECO:0000256" key="1">
    <source>
        <dbReference type="ARBA" id="ARBA00022737"/>
    </source>
</evidence>
<feature type="repeat" description="TPR" evidence="3">
    <location>
        <begin position="155"/>
        <end position="188"/>
    </location>
</feature>
<protein>
    <submittedName>
        <fullName evidence="4">Tetratricopeptide repeat protein</fullName>
    </submittedName>
</protein>
<sequence length="461" mass="54153">MFHQQWLQLVQNALDEIKSQYPHCPAAERAKWRNRLQQIKKSCDHMLESWAFIEEQIAHLLSEHPDLVSDEKELEEEFWLNESVVRQFRQGQGYYGLTMFKEAKHLFQQVVEEEPEFLLGRVYLGLSQFQENHLDEARHHFHIVSETASHDVFIGFAHHMLGCIAVKQGEDRRAIKQFGKVVALLPDHSDAWFNLGACHYRLEEYHEAIPYFYHALSLNEDDWESMYYLSSCYRHYQEWGSVSFWRFASYEKTNHPRVIESIAHDYEEMGQPELAIHWYQRLLDRDSGHSAAYHGIAWNLWVLNQVDQAFLWIKKGLTLFPKNADLLFTYVWMSIATGDTRRAKMAMDMLPADLTKQPLWLAIRSRLSTQMGEFEKATGMAEQLIKQENPSIKAMGYYQKGRTLLEMGKVREAIHHFRQAHQLASQWKDPLFFEGVCHMIEGRPDSTRNCWGQICVPSLIG</sequence>
<dbReference type="RefSeq" id="WP_181751730.1">
    <property type="nucleotide sequence ID" value="NZ_JACEIQ010000007.1"/>
</dbReference>
<dbReference type="InterPro" id="IPR019734">
    <property type="entry name" value="TPR_rpt"/>
</dbReference>
<evidence type="ECO:0000256" key="3">
    <source>
        <dbReference type="PROSITE-ProRule" id="PRU00339"/>
    </source>
</evidence>
<proteinExistence type="predicted"/>
<dbReference type="SUPFAM" id="SSF48452">
    <property type="entry name" value="TPR-like"/>
    <property type="match status" value="1"/>
</dbReference>
<feature type="repeat" description="TPR" evidence="3">
    <location>
        <begin position="189"/>
        <end position="222"/>
    </location>
</feature>
<dbReference type="AlphaFoldDB" id="A0A7W2A936"/>
<dbReference type="PROSITE" id="PS50005">
    <property type="entry name" value="TPR"/>
    <property type="match status" value="3"/>
</dbReference>
<dbReference type="PANTHER" id="PTHR45586">
    <property type="entry name" value="TPR REPEAT-CONTAINING PROTEIN PA4667"/>
    <property type="match status" value="1"/>
</dbReference>
<dbReference type="Gene3D" id="1.25.40.10">
    <property type="entry name" value="Tetratricopeptide repeat domain"/>
    <property type="match status" value="2"/>
</dbReference>
<dbReference type="InterPro" id="IPR051012">
    <property type="entry name" value="CellSynth/LPSAsmb/PSIAsmb"/>
</dbReference>
<name>A0A7W2A936_9BACL</name>
<dbReference type="PROSITE" id="PS50293">
    <property type="entry name" value="TPR_REGION"/>
    <property type="match status" value="1"/>
</dbReference>
<evidence type="ECO:0000313" key="5">
    <source>
        <dbReference type="Proteomes" id="UP000535491"/>
    </source>
</evidence>
<dbReference type="EMBL" id="JACEIQ010000007">
    <property type="protein sequence ID" value="MBA4494493.1"/>
    <property type="molecule type" value="Genomic_DNA"/>
</dbReference>
<comment type="caution">
    <text evidence="4">The sequence shown here is derived from an EMBL/GenBank/DDBJ whole genome shotgun (WGS) entry which is preliminary data.</text>
</comment>
<dbReference type="PANTHER" id="PTHR45586:SF1">
    <property type="entry name" value="LIPOPOLYSACCHARIDE ASSEMBLY PROTEIN B"/>
    <property type="match status" value="1"/>
</dbReference>
<keyword evidence="1" id="KW-0677">Repeat</keyword>
<keyword evidence="5" id="KW-1185">Reference proteome</keyword>
<dbReference type="Pfam" id="PF13181">
    <property type="entry name" value="TPR_8"/>
    <property type="match status" value="1"/>
</dbReference>
<accession>A0A7W2A936</accession>